<dbReference type="eggNOG" id="COG4924">
    <property type="taxonomic scope" value="Bacteria"/>
</dbReference>
<evidence type="ECO:0000313" key="2">
    <source>
        <dbReference type="EMBL" id="CAJ62825.1"/>
    </source>
</evidence>
<accession>Q0RI47</accession>
<dbReference type="EMBL" id="CT573213">
    <property type="protein sequence ID" value="CAJ62825.1"/>
    <property type="molecule type" value="Genomic_DNA"/>
</dbReference>
<proteinExistence type="predicted"/>
<dbReference type="STRING" id="326424.FRAAL4183"/>
<dbReference type="Proteomes" id="UP000000657">
    <property type="component" value="Chromosome"/>
</dbReference>
<keyword evidence="3" id="KW-1185">Reference proteome</keyword>
<dbReference type="InterPro" id="IPR024466">
    <property type="entry name" value="CHP02679_N"/>
</dbReference>
<organism evidence="2 3">
    <name type="scientific">Frankia alni (strain DSM 45986 / CECT 9034 / ACN14a)</name>
    <dbReference type="NCBI Taxonomy" id="326424"/>
    <lineage>
        <taxon>Bacteria</taxon>
        <taxon>Bacillati</taxon>
        <taxon>Actinomycetota</taxon>
        <taxon>Actinomycetes</taxon>
        <taxon>Frankiales</taxon>
        <taxon>Frankiaceae</taxon>
        <taxon>Frankia</taxon>
    </lineage>
</organism>
<evidence type="ECO:0000259" key="1">
    <source>
        <dbReference type="Pfam" id="PF11796"/>
    </source>
</evidence>
<gene>
    <name evidence="2" type="ordered locus">FRAAL4183</name>
</gene>
<dbReference type="HOGENOM" id="CLU_1064577_0_0_11"/>
<reference evidence="2 3" key="1">
    <citation type="journal article" date="2007" name="Genome Res.">
        <title>Genome characteristics of facultatively symbiotic Frankia sp. strains reflect host range and host plant biogeography.</title>
        <authorList>
            <person name="Normand P."/>
            <person name="Lapierre P."/>
            <person name="Tisa L.S."/>
            <person name="Gogarten J.P."/>
            <person name="Alloisio N."/>
            <person name="Bagnarol E."/>
            <person name="Bassi C.A."/>
            <person name="Berry A.M."/>
            <person name="Bickhart D.M."/>
            <person name="Choisne N."/>
            <person name="Couloux A."/>
            <person name="Cournoyer B."/>
            <person name="Cruveiller S."/>
            <person name="Daubin V."/>
            <person name="Demange N."/>
            <person name="Francino M.P."/>
            <person name="Goltsman E."/>
            <person name="Huang Y."/>
            <person name="Kopp O.R."/>
            <person name="Labarre L."/>
            <person name="Lapidus A."/>
            <person name="Lavire C."/>
            <person name="Marechal J."/>
            <person name="Martinez M."/>
            <person name="Mastronunzio J.E."/>
            <person name="Mullin B.C."/>
            <person name="Niemann J."/>
            <person name="Pujic P."/>
            <person name="Rawnsley T."/>
            <person name="Rouy Z."/>
            <person name="Schenowitz C."/>
            <person name="Sellstedt A."/>
            <person name="Tavares F."/>
            <person name="Tomkins J.P."/>
            <person name="Vallenet D."/>
            <person name="Valverde C."/>
            <person name="Wall L.G."/>
            <person name="Wang Y."/>
            <person name="Medigue C."/>
            <person name="Benson D.R."/>
        </authorList>
    </citation>
    <scope>NUCLEOTIDE SEQUENCE [LARGE SCALE GENOMIC DNA]</scope>
    <source>
        <strain evidence="3">DSM 45986 / CECT 9034 / ACN14a</strain>
    </source>
</reference>
<dbReference type="Pfam" id="PF11796">
    <property type="entry name" value="DUF3323"/>
    <property type="match status" value="1"/>
</dbReference>
<feature type="domain" description="Conserved hypothetical protein CHP02679 N terminus" evidence="1">
    <location>
        <begin position="50"/>
        <end position="261"/>
    </location>
</feature>
<dbReference type="RefSeq" id="WP_011605310.1">
    <property type="nucleotide sequence ID" value="NC_008278.1"/>
</dbReference>
<protein>
    <recommendedName>
        <fullName evidence="1">Conserved hypothetical protein CHP02679 N terminus domain-containing protein</fullName>
    </recommendedName>
</protein>
<evidence type="ECO:0000313" key="3">
    <source>
        <dbReference type="Proteomes" id="UP000000657"/>
    </source>
</evidence>
<dbReference type="AlphaFoldDB" id="Q0RI47"/>
<name>Q0RI47_FRAAA</name>
<dbReference type="KEGG" id="fal:FRAAL4183"/>
<sequence>MTAPRPVAAAPQNALTASLPAATAGWLGQPALSRLWDSARRRLEANGLQARGILRLGNVTVEEREAFGQLLGGTVPLRDGAAAIRLDLLDARLRASAAARGVVGVLTALGQPVQDRAGARRASRDAWDEVWVDAGQAAGALSDEEWPHRWLNAVRQTGSLTRLGPQGASDLLAQAVTALAVVVRRAGTEQRVVGRGELAQQVTGTAHGLDDGTVLARLVLRGIATAAGEDPASATRDAPARRALWRSAGVVVDEVSSTVLT</sequence>